<feature type="binding site" evidence="9">
    <location>
        <position position="237"/>
    </location>
    <ligand>
        <name>K(+)</name>
        <dbReference type="ChEBI" id="CHEBI:29103"/>
    </ligand>
</feature>
<keyword evidence="9" id="KW-0963">Cytoplasm</keyword>
<comment type="caution">
    <text evidence="11">The sequence shown here is derived from an EMBL/GenBank/DDBJ whole genome shotgun (WGS) entry which is preliminary data.</text>
</comment>
<keyword evidence="4 9" id="KW-0418">Kinase</keyword>
<name>A0ABR7ED82_9FIRM</name>
<sequence>MKVLNFGSLNVDYVYDVPHFVCAGETIASSGRGIYSGGKGLNQSVAAARAGLPVYHAGSVGPDGGILVDTLRQNGVNTDFIKLQDAPSGHTVIQVDPNGQNCIIVFGGTNRMIGKDHIDGVFGGCACGDILLLQNEVNNGAYIIQKAHETGMTVMLNPSPFDEEIRNLPLDLVDYFVLNEIEGAGIAGTEDPEKILETIFSRYPSAQILLTLGMLGSVYYDGNCVYRQAAFPVEAVDTTGAGDTFLGYFTYGIVKGLEPQEILRLASRASAITVTRKGAAGSIPNLEEVLRETF</sequence>
<evidence type="ECO:0000256" key="8">
    <source>
        <dbReference type="ARBA" id="ARBA00023277"/>
    </source>
</evidence>
<comment type="function">
    <text evidence="9">Catalyzes the phosphorylation of ribose at O-5 in a reaction requiring ATP and magnesium. The resulting D-ribose-5-phosphate can then be used either for sythesis of nucleotides, histidine, and tryptophan, or as a component of the pentose phosphate pathway.</text>
</comment>
<feature type="binding site" evidence="9">
    <location>
        <begin position="211"/>
        <end position="216"/>
    </location>
    <ligand>
        <name>ATP</name>
        <dbReference type="ChEBI" id="CHEBI:30616"/>
    </ligand>
</feature>
<keyword evidence="8 9" id="KW-0119">Carbohydrate metabolism</keyword>
<feature type="binding site" evidence="9">
    <location>
        <position position="239"/>
    </location>
    <ligand>
        <name>K(+)</name>
        <dbReference type="ChEBI" id="CHEBI:29103"/>
    </ligand>
</feature>
<feature type="binding site" evidence="9">
    <location>
        <begin position="242"/>
        <end position="243"/>
    </location>
    <ligand>
        <name>ATP</name>
        <dbReference type="ChEBI" id="CHEBI:30616"/>
    </ligand>
</feature>
<comment type="activity regulation">
    <text evidence="9">Activated by a monovalent cation that binds near, but not in, the active site. The most likely occupant of the site in vivo is potassium. Ion binding induces a conformational change that may alter substrate affinity.</text>
</comment>
<feature type="active site" description="Proton acceptor" evidence="9">
    <location>
        <position position="243"/>
    </location>
</feature>
<evidence type="ECO:0000256" key="5">
    <source>
        <dbReference type="ARBA" id="ARBA00022840"/>
    </source>
</evidence>
<evidence type="ECO:0000313" key="12">
    <source>
        <dbReference type="Proteomes" id="UP000606889"/>
    </source>
</evidence>
<comment type="caution">
    <text evidence="9">Lacks conserved residue(s) required for the propagation of feature annotation.</text>
</comment>
<evidence type="ECO:0000256" key="1">
    <source>
        <dbReference type="ARBA" id="ARBA00022679"/>
    </source>
</evidence>
<keyword evidence="1 9" id="KW-0808">Transferase</keyword>
<comment type="catalytic activity">
    <reaction evidence="9">
        <text>D-ribose + ATP = D-ribose 5-phosphate + ADP + H(+)</text>
        <dbReference type="Rhea" id="RHEA:13697"/>
        <dbReference type="ChEBI" id="CHEBI:15378"/>
        <dbReference type="ChEBI" id="CHEBI:30616"/>
        <dbReference type="ChEBI" id="CHEBI:47013"/>
        <dbReference type="ChEBI" id="CHEBI:78346"/>
        <dbReference type="ChEBI" id="CHEBI:456216"/>
        <dbReference type="EC" id="2.7.1.15"/>
    </reaction>
</comment>
<dbReference type="InterPro" id="IPR029056">
    <property type="entry name" value="Ribokinase-like"/>
</dbReference>
<keyword evidence="5 9" id="KW-0067">ATP-binding</keyword>
<feature type="binding site" evidence="9">
    <location>
        <position position="136"/>
    </location>
    <ligand>
        <name>substrate</name>
    </ligand>
</feature>
<evidence type="ECO:0000256" key="2">
    <source>
        <dbReference type="ARBA" id="ARBA00022723"/>
    </source>
</evidence>
<protein>
    <recommendedName>
        <fullName evidence="9">Ribokinase</fullName>
        <shortName evidence="9">RK</shortName>
        <ecNumber evidence="9">2.7.1.15</ecNumber>
    </recommendedName>
</protein>
<comment type="pathway">
    <text evidence="9">Carbohydrate metabolism; D-ribose degradation; D-ribose 5-phosphate from beta-D-ribopyranose: step 2/2.</text>
</comment>
<keyword evidence="6 9" id="KW-0460">Magnesium</keyword>
<gene>
    <name evidence="9" type="primary">rbsK</name>
    <name evidence="11" type="ORF">H8S18_05250</name>
</gene>
<dbReference type="HAMAP" id="MF_01987">
    <property type="entry name" value="Ribokinase"/>
    <property type="match status" value="1"/>
</dbReference>
<feature type="binding site" evidence="9">
    <location>
        <begin position="10"/>
        <end position="12"/>
    </location>
    <ligand>
        <name>substrate</name>
    </ligand>
</feature>
<reference evidence="11 12" key="1">
    <citation type="submission" date="2020-08" db="EMBL/GenBank/DDBJ databases">
        <title>Genome public.</title>
        <authorList>
            <person name="Liu C."/>
            <person name="Sun Q."/>
        </authorList>
    </citation>
    <scope>NUCLEOTIDE SEQUENCE [LARGE SCALE GENOMIC DNA]</scope>
    <source>
        <strain evidence="11 12">NSJ-35</strain>
    </source>
</reference>
<dbReference type="SUPFAM" id="SSF53613">
    <property type="entry name" value="Ribokinase-like"/>
    <property type="match status" value="1"/>
</dbReference>
<keyword evidence="12" id="KW-1185">Reference proteome</keyword>
<feature type="binding site" evidence="9">
    <location>
        <position position="273"/>
    </location>
    <ligand>
        <name>K(+)</name>
        <dbReference type="ChEBI" id="CHEBI:29103"/>
    </ligand>
</feature>
<feature type="binding site" evidence="9">
    <location>
        <position position="179"/>
    </location>
    <ligand>
        <name>ATP</name>
        <dbReference type="ChEBI" id="CHEBI:30616"/>
    </ligand>
</feature>
<evidence type="ECO:0000259" key="10">
    <source>
        <dbReference type="Pfam" id="PF00294"/>
    </source>
</evidence>
<dbReference type="Proteomes" id="UP000606889">
    <property type="component" value="Unassembled WGS sequence"/>
</dbReference>
<comment type="similarity">
    <text evidence="9">Belongs to the carbohydrate kinase PfkB family. Ribokinase subfamily.</text>
</comment>
<dbReference type="EMBL" id="JACOON010000002">
    <property type="protein sequence ID" value="MBC5647733.1"/>
    <property type="molecule type" value="Genomic_DNA"/>
</dbReference>
<keyword evidence="2 9" id="KW-0479">Metal-binding</keyword>
<dbReference type="InterPro" id="IPR011611">
    <property type="entry name" value="PfkB_dom"/>
</dbReference>
<dbReference type="Gene3D" id="3.40.1190.20">
    <property type="match status" value="1"/>
</dbReference>
<dbReference type="InterPro" id="IPR002139">
    <property type="entry name" value="Ribo/fructo_kinase"/>
</dbReference>
<dbReference type="PRINTS" id="PR00990">
    <property type="entry name" value="RIBOKINASE"/>
</dbReference>
<proteinExistence type="inferred from homology"/>
<feature type="binding site" evidence="9">
    <location>
        <begin position="38"/>
        <end position="42"/>
    </location>
    <ligand>
        <name>substrate</name>
    </ligand>
</feature>
<feature type="binding site" evidence="9">
    <location>
        <position position="276"/>
    </location>
    <ligand>
        <name>K(+)</name>
        <dbReference type="ChEBI" id="CHEBI:29103"/>
    </ligand>
</feature>
<dbReference type="PANTHER" id="PTHR10584">
    <property type="entry name" value="SUGAR KINASE"/>
    <property type="match status" value="1"/>
</dbReference>
<evidence type="ECO:0000256" key="7">
    <source>
        <dbReference type="ARBA" id="ARBA00022958"/>
    </source>
</evidence>
<dbReference type="RefSeq" id="WP_186857250.1">
    <property type="nucleotide sequence ID" value="NZ_JACOON010000002.1"/>
</dbReference>
<evidence type="ECO:0000256" key="4">
    <source>
        <dbReference type="ARBA" id="ARBA00022777"/>
    </source>
</evidence>
<evidence type="ECO:0000256" key="6">
    <source>
        <dbReference type="ARBA" id="ARBA00022842"/>
    </source>
</evidence>
<feature type="binding site" evidence="9">
    <location>
        <position position="243"/>
    </location>
    <ligand>
        <name>substrate</name>
    </ligand>
</feature>
<keyword evidence="3 9" id="KW-0547">Nucleotide-binding</keyword>
<organism evidence="11 12">
    <name type="scientific">Christensenella tenuis</name>
    <dbReference type="NCBI Taxonomy" id="2763033"/>
    <lineage>
        <taxon>Bacteria</taxon>
        <taxon>Bacillati</taxon>
        <taxon>Bacillota</taxon>
        <taxon>Clostridia</taxon>
        <taxon>Christensenellales</taxon>
        <taxon>Christensenellaceae</taxon>
        <taxon>Christensenella</taxon>
    </lineage>
</organism>
<accession>A0ABR7ED82</accession>
<dbReference type="CDD" id="cd01174">
    <property type="entry name" value="ribokinase"/>
    <property type="match status" value="1"/>
</dbReference>
<evidence type="ECO:0000256" key="3">
    <source>
        <dbReference type="ARBA" id="ARBA00022741"/>
    </source>
</evidence>
<dbReference type="Pfam" id="PF00294">
    <property type="entry name" value="PfkB"/>
    <property type="match status" value="1"/>
</dbReference>
<feature type="domain" description="Carbohydrate kinase PfkB" evidence="10">
    <location>
        <begin position="3"/>
        <end position="284"/>
    </location>
</feature>
<evidence type="ECO:0000256" key="9">
    <source>
        <dbReference type="HAMAP-Rule" id="MF_01987"/>
    </source>
</evidence>
<comment type="subunit">
    <text evidence="9">Homodimer.</text>
</comment>
<dbReference type="EC" id="2.7.1.15" evidence="9"/>
<dbReference type="PANTHER" id="PTHR10584:SF166">
    <property type="entry name" value="RIBOKINASE"/>
    <property type="match status" value="1"/>
</dbReference>
<keyword evidence="7 9" id="KW-0630">Potassium</keyword>
<evidence type="ECO:0000313" key="11">
    <source>
        <dbReference type="EMBL" id="MBC5647733.1"/>
    </source>
</evidence>
<feature type="binding site" evidence="9">
    <location>
        <position position="278"/>
    </location>
    <ligand>
        <name>K(+)</name>
        <dbReference type="ChEBI" id="CHEBI:29103"/>
    </ligand>
</feature>
<comment type="subcellular location">
    <subcellularLocation>
        <location evidence="9">Cytoplasm</location>
    </subcellularLocation>
</comment>
<feature type="binding site" evidence="9">
    <location>
        <position position="282"/>
    </location>
    <ligand>
        <name>K(+)</name>
        <dbReference type="ChEBI" id="CHEBI:29103"/>
    </ligand>
</feature>
<dbReference type="InterPro" id="IPR011877">
    <property type="entry name" value="Ribokinase"/>
</dbReference>
<comment type="cofactor">
    <cofactor evidence="9">
        <name>Mg(2+)</name>
        <dbReference type="ChEBI" id="CHEBI:18420"/>
    </cofactor>
    <text evidence="9">Requires a divalent cation, most likely magnesium in vivo, as an electrophilic catalyst to aid phosphoryl group transfer. It is the chelate of the metal and the nucleotide that is the actual substrate.</text>
</comment>